<accession>A0A3N4L957</accession>
<dbReference type="EMBL" id="ML121589">
    <property type="protein sequence ID" value="RPB19423.1"/>
    <property type="molecule type" value="Genomic_DNA"/>
</dbReference>
<feature type="region of interest" description="Disordered" evidence="1">
    <location>
        <begin position="12"/>
        <end position="94"/>
    </location>
</feature>
<reference evidence="3 4" key="1">
    <citation type="journal article" date="2018" name="Nat. Ecol. Evol.">
        <title>Pezizomycetes genomes reveal the molecular basis of ectomycorrhizal truffle lifestyle.</title>
        <authorList>
            <person name="Murat C."/>
            <person name="Payen T."/>
            <person name="Noel B."/>
            <person name="Kuo A."/>
            <person name="Morin E."/>
            <person name="Chen J."/>
            <person name="Kohler A."/>
            <person name="Krizsan K."/>
            <person name="Balestrini R."/>
            <person name="Da Silva C."/>
            <person name="Montanini B."/>
            <person name="Hainaut M."/>
            <person name="Levati E."/>
            <person name="Barry K.W."/>
            <person name="Belfiori B."/>
            <person name="Cichocki N."/>
            <person name="Clum A."/>
            <person name="Dockter R.B."/>
            <person name="Fauchery L."/>
            <person name="Guy J."/>
            <person name="Iotti M."/>
            <person name="Le Tacon F."/>
            <person name="Lindquist E.A."/>
            <person name="Lipzen A."/>
            <person name="Malagnac F."/>
            <person name="Mello A."/>
            <person name="Molinier V."/>
            <person name="Miyauchi S."/>
            <person name="Poulain J."/>
            <person name="Riccioni C."/>
            <person name="Rubini A."/>
            <person name="Sitrit Y."/>
            <person name="Splivallo R."/>
            <person name="Traeger S."/>
            <person name="Wang M."/>
            <person name="Zifcakova L."/>
            <person name="Wipf D."/>
            <person name="Zambonelli A."/>
            <person name="Paolocci F."/>
            <person name="Nowrousian M."/>
            <person name="Ottonello S."/>
            <person name="Baldrian P."/>
            <person name="Spatafora J.W."/>
            <person name="Henrissat B."/>
            <person name="Nagy L.G."/>
            <person name="Aury J.M."/>
            <person name="Wincker P."/>
            <person name="Grigoriev I.V."/>
            <person name="Bonfante P."/>
            <person name="Martin F.M."/>
        </authorList>
    </citation>
    <scope>NUCLEOTIDE SEQUENCE [LARGE SCALE GENOMIC DNA]</scope>
    <source>
        <strain evidence="3 4">ATCC MYA-4762</strain>
    </source>
</reference>
<gene>
    <name evidence="3" type="ORF">L211DRAFT_634697</name>
</gene>
<dbReference type="STRING" id="1051890.A0A3N4L957"/>
<evidence type="ECO:0000256" key="1">
    <source>
        <dbReference type="SAM" id="MobiDB-lite"/>
    </source>
</evidence>
<protein>
    <submittedName>
        <fullName evidence="3">Uncharacterized protein</fullName>
    </submittedName>
</protein>
<sequence length="175" mass="19908">MNRLLPLRWGLPSPISAFKNPTPKLRTSIHPRYYSKPPTSDPTTSPRLAKPTRYTPPSHPSRSDFTRTRATPQFPLHTPSSSSSNTKSPAHYPTTLPPPGTFSHWFLTSRRLHFYLSLGILTTLAAIASVTNFLRTSPYAKLVPEWRWSNPRECVGGFVDAVKMHWENESRVKER</sequence>
<keyword evidence="2" id="KW-0812">Transmembrane</keyword>
<dbReference type="AlphaFoldDB" id="A0A3N4L957"/>
<evidence type="ECO:0000313" key="4">
    <source>
        <dbReference type="Proteomes" id="UP000267821"/>
    </source>
</evidence>
<evidence type="ECO:0000256" key="2">
    <source>
        <dbReference type="SAM" id="Phobius"/>
    </source>
</evidence>
<feature type="compositionally biased region" description="Low complexity" evidence="1">
    <location>
        <begin position="35"/>
        <end position="46"/>
    </location>
</feature>
<keyword evidence="4" id="KW-1185">Reference proteome</keyword>
<evidence type="ECO:0000313" key="3">
    <source>
        <dbReference type="EMBL" id="RPB19423.1"/>
    </source>
</evidence>
<dbReference type="InParanoid" id="A0A3N4L957"/>
<keyword evidence="2" id="KW-0472">Membrane</keyword>
<proteinExistence type="predicted"/>
<dbReference type="Proteomes" id="UP000267821">
    <property type="component" value="Unassembled WGS sequence"/>
</dbReference>
<feature type="transmembrane region" description="Helical" evidence="2">
    <location>
        <begin position="112"/>
        <end position="134"/>
    </location>
</feature>
<keyword evidence="2" id="KW-1133">Transmembrane helix</keyword>
<dbReference type="OrthoDB" id="5397827at2759"/>
<name>A0A3N4L957_9PEZI</name>
<organism evidence="3 4">
    <name type="scientific">Terfezia boudieri ATCC MYA-4762</name>
    <dbReference type="NCBI Taxonomy" id="1051890"/>
    <lineage>
        <taxon>Eukaryota</taxon>
        <taxon>Fungi</taxon>
        <taxon>Dikarya</taxon>
        <taxon>Ascomycota</taxon>
        <taxon>Pezizomycotina</taxon>
        <taxon>Pezizomycetes</taxon>
        <taxon>Pezizales</taxon>
        <taxon>Pezizaceae</taxon>
        <taxon>Terfezia</taxon>
    </lineage>
</organism>